<dbReference type="VEuPathDB" id="MicrosporidiaDB:THOM_0968"/>
<dbReference type="Proteomes" id="UP000011185">
    <property type="component" value="Unassembled WGS sequence"/>
</dbReference>
<keyword evidence="1" id="KW-0175">Coiled coil</keyword>
<feature type="compositionally biased region" description="Basic and acidic residues" evidence="2">
    <location>
        <begin position="30"/>
        <end position="54"/>
    </location>
</feature>
<gene>
    <name evidence="3" type="ORF">THOM_0968</name>
</gene>
<dbReference type="EMBL" id="JH993885">
    <property type="protein sequence ID" value="ELQ76058.1"/>
    <property type="molecule type" value="Genomic_DNA"/>
</dbReference>
<accession>L7JX60</accession>
<protein>
    <submittedName>
        <fullName evidence="3">Uncharacterized protein</fullName>
    </submittedName>
</protein>
<sequence>MVLCLASNSLYNKTSYSDLEFNKEKISSDKDVNPNRYLERKENCVNNTFERKTAETSSDDENEEQDETGTADEAHNENVRNLNIKLALFKIHNYGSDDKNAQGTFSALNLKRRIEQIDKYEKIRRKIAKILKRNALFLKYLKMLNKLNQSYLNEIEDIRKEKEEMEKSEGERD</sequence>
<feature type="compositionally biased region" description="Acidic residues" evidence="2">
    <location>
        <begin position="57"/>
        <end position="70"/>
    </location>
</feature>
<keyword evidence="4" id="KW-1185">Reference proteome</keyword>
<evidence type="ECO:0000313" key="3">
    <source>
        <dbReference type="EMBL" id="ELQ76058.1"/>
    </source>
</evidence>
<feature type="coiled-coil region" evidence="1">
    <location>
        <begin position="141"/>
        <end position="171"/>
    </location>
</feature>
<proteinExistence type="predicted"/>
<organism evidence="3 4">
    <name type="scientific">Trachipleistophora hominis</name>
    <name type="common">Microsporidian parasite</name>
    <dbReference type="NCBI Taxonomy" id="72359"/>
    <lineage>
        <taxon>Eukaryota</taxon>
        <taxon>Fungi</taxon>
        <taxon>Fungi incertae sedis</taxon>
        <taxon>Microsporidia</taxon>
        <taxon>Pleistophoridae</taxon>
        <taxon>Trachipleistophora</taxon>
    </lineage>
</organism>
<reference evidence="3 4" key="1">
    <citation type="journal article" date="2012" name="PLoS Pathog.">
        <title>The genome of the obligate intracellular parasite Trachipleistophora hominis: new insights into microsporidian genome dynamics and reductive evolution.</title>
        <authorList>
            <person name="Heinz E."/>
            <person name="Williams T.A."/>
            <person name="Nakjang S."/>
            <person name="Noel C.J."/>
            <person name="Swan D.C."/>
            <person name="Goldberg A.V."/>
            <person name="Harris S.R."/>
            <person name="Weinmaier T."/>
            <person name="Markert S."/>
            <person name="Becher D."/>
            <person name="Bernhardt J."/>
            <person name="Dagan T."/>
            <person name="Hacker C."/>
            <person name="Lucocq J.M."/>
            <person name="Schweder T."/>
            <person name="Rattei T."/>
            <person name="Hall N."/>
            <person name="Hirt R.P."/>
            <person name="Embley T.M."/>
        </authorList>
    </citation>
    <scope>NUCLEOTIDE SEQUENCE [LARGE SCALE GENOMIC DNA]</scope>
</reference>
<dbReference type="AlphaFoldDB" id="L7JX60"/>
<feature type="region of interest" description="Disordered" evidence="2">
    <location>
        <begin position="30"/>
        <end position="76"/>
    </location>
</feature>
<evidence type="ECO:0000256" key="2">
    <source>
        <dbReference type="SAM" id="MobiDB-lite"/>
    </source>
</evidence>
<evidence type="ECO:0000256" key="1">
    <source>
        <dbReference type="SAM" id="Coils"/>
    </source>
</evidence>
<name>L7JX60_TRAHO</name>
<dbReference type="InParanoid" id="L7JX60"/>
<evidence type="ECO:0000313" key="4">
    <source>
        <dbReference type="Proteomes" id="UP000011185"/>
    </source>
</evidence>
<dbReference type="HOGENOM" id="CLU_1548701_0_0_1"/>